<dbReference type="EMBL" id="JAAONZ010000002">
    <property type="protein sequence ID" value="NHO64635.1"/>
    <property type="molecule type" value="Genomic_DNA"/>
</dbReference>
<evidence type="ECO:0000313" key="1">
    <source>
        <dbReference type="EMBL" id="NHO64635.1"/>
    </source>
</evidence>
<dbReference type="Proteomes" id="UP000787472">
    <property type="component" value="Unassembled WGS sequence"/>
</dbReference>
<sequence length="104" mass="11273">MSEQTKLLLVLKSSKVLTQETRKHLSDYLNVMAKRLGAEGLVVEDGMDVELHSDFGPLIEMMAEQTVAIQALADSNMLLVQAMAEADSDEVSGTELGLNGKPLI</sequence>
<proteinExistence type="predicted"/>
<reference evidence="1" key="1">
    <citation type="submission" date="2020-03" db="EMBL/GenBank/DDBJ databases">
        <authorList>
            <person name="Guo F."/>
        </authorList>
    </citation>
    <scope>NUCLEOTIDE SEQUENCE</scope>
    <source>
        <strain evidence="1">JCM 30134</strain>
    </source>
</reference>
<name>A0A9E5JU65_9GAMM</name>
<comment type="caution">
    <text evidence="1">The sequence shown here is derived from an EMBL/GenBank/DDBJ whole genome shotgun (WGS) entry which is preliminary data.</text>
</comment>
<dbReference type="AlphaFoldDB" id="A0A9E5JU65"/>
<gene>
    <name evidence="1" type="ORF">G8770_03625</name>
</gene>
<protein>
    <submittedName>
        <fullName evidence="1">Uncharacterized protein</fullName>
    </submittedName>
</protein>
<dbReference type="RefSeq" id="WP_167181854.1">
    <property type="nucleotide sequence ID" value="NZ_JAAONZ010000002.1"/>
</dbReference>
<keyword evidence="2" id="KW-1185">Reference proteome</keyword>
<accession>A0A9E5JU65</accession>
<evidence type="ECO:0000313" key="2">
    <source>
        <dbReference type="Proteomes" id="UP000787472"/>
    </source>
</evidence>
<organism evidence="1 2">
    <name type="scientific">Pseudomaricurvus hydrocarbonicus</name>
    <dbReference type="NCBI Taxonomy" id="1470433"/>
    <lineage>
        <taxon>Bacteria</taxon>
        <taxon>Pseudomonadati</taxon>
        <taxon>Pseudomonadota</taxon>
        <taxon>Gammaproteobacteria</taxon>
        <taxon>Cellvibrionales</taxon>
        <taxon>Cellvibrionaceae</taxon>
        <taxon>Pseudomaricurvus</taxon>
    </lineage>
</organism>